<evidence type="ECO:0000256" key="6">
    <source>
        <dbReference type="SAM" id="MobiDB-lite"/>
    </source>
</evidence>
<name>E3FQU6_STIAD</name>
<dbReference type="InterPro" id="IPR000873">
    <property type="entry name" value="AMP-dep_synth/lig_dom"/>
</dbReference>
<dbReference type="GO" id="GO:0005737">
    <property type="term" value="C:cytoplasm"/>
    <property type="evidence" value="ECO:0007669"/>
    <property type="project" value="TreeGrafter"/>
</dbReference>
<comment type="similarity">
    <text evidence="1">Belongs to the ATP-dependent AMP-binding enzyme family.</text>
</comment>
<dbReference type="InterPro" id="IPR020459">
    <property type="entry name" value="AMP-binding"/>
</dbReference>
<dbReference type="PROSITE" id="PS50075">
    <property type="entry name" value="CARRIER"/>
    <property type="match status" value="2"/>
</dbReference>
<dbReference type="FunFam" id="2.30.38.10:FF:000001">
    <property type="entry name" value="Non-ribosomal peptide synthetase PvdI"/>
    <property type="match status" value="1"/>
</dbReference>
<feature type="region of interest" description="Disordered" evidence="6">
    <location>
        <begin position="2126"/>
        <end position="2148"/>
    </location>
</feature>
<keyword evidence="9" id="KW-1185">Reference proteome</keyword>
<dbReference type="eggNOG" id="COG0318">
    <property type="taxonomic scope" value="Bacteria"/>
</dbReference>
<dbReference type="InterPro" id="IPR036736">
    <property type="entry name" value="ACP-like_sf"/>
</dbReference>
<keyword evidence="2" id="KW-0596">Phosphopantetheine</keyword>
<dbReference type="NCBIfam" id="TIGR04020">
    <property type="entry name" value="seco_metab_LLM"/>
    <property type="match status" value="1"/>
</dbReference>
<dbReference type="Pfam" id="PF13193">
    <property type="entry name" value="AMP-binding_C"/>
    <property type="match status" value="1"/>
</dbReference>
<dbReference type="SMART" id="SM00823">
    <property type="entry name" value="PKS_PP"/>
    <property type="match status" value="2"/>
</dbReference>
<feature type="domain" description="Carrier" evidence="7">
    <location>
        <begin position="2039"/>
        <end position="2114"/>
    </location>
</feature>
<evidence type="ECO:0000313" key="9">
    <source>
        <dbReference type="Proteomes" id="UP000001351"/>
    </source>
</evidence>
<dbReference type="FunFam" id="3.30.300.30:FF:000010">
    <property type="entry name" value="Enterobactin synthetase component F"/>
    <property type="match status" value="1"/>
</dbReference>
<keyword evidence="4" id="KW-0276">Fatty acid metabolism</keyword>
<dbReference type="STRING" id="378806.STAUR_4197"/>
<dbReference type="GO" id="GO:0044550">
    <property type="term" value="P:secondary metabolite biosynthetic process"/>
    <property type="evidence" value="ECO:0007669"/>
    <property type="project" value="TreeGrafter"/>
</dbReference>
<dbReference type="Gene3D" id="3.20.20.30">
    <property type="entry name" value="Luciferase-like domain"/>
    <property type="match status" value="1"/>
</dbReference>
<accession>E3FQU6</accession>
<dbReference type="Gene3D" id="1.10.1200.10">
    <property type="entry name" value="ACP-like"/>
    <property type="match status" value="2"/>
</dbReference>
<sequence length="2148" mass="236658">MSPSLEQLTTLVDVLRLRTEQHGNTLLYRYLETGDVDGPIDEWSYARLEKHARALGTLLREEGASGKQALLLYPPGMDFIAGFMGCLYGGAVAVPTYPPDPSRMERTLPRLRAIAQDSGASYVLTTSAIRDMAEFMLPQAPELGALRWLATDTLPEELAQAWKPPALSGTSLAFLQYTSGSTGTPKGVMVTHANILHNEAFIARSFGHDPERSSALGWLPLFHDMGLIGKVLQPLTLGFPCTLMSPLSFLQRPMRWLEAISQFRATTSGAPNFAYDLCVRKATDENKARLDLSSWDLAFNGAEPIRQETFERFAETFAPCGFRREALYACYGLAEATLIASGGRKGQSYVHRRVSPASLERQAVEDVSGAQAEGRTLVSSGRGAPDQRLLIVNPETREPRRVDEVGEIWLSGPSVAQGYWNRPEETEHAFAARTAGGEGPFLRTGDLGFLSASGELFVTGRRKDLLIIRGRNLYPQDLELTVERSHRSVRAGCCAAFPVEVEGEERLVVAAEADTREGLDMATVVDAIRQAIAEEHLVHAHAVVLLQPRSIPKTSSGKIQRHACRDGFLSGSLEVLESSVAQEPPAAFEAPAVSLKQALESAPTEDRQALLERILLVKVAQLLRVDAAALRPEKELAALGLDSLLSMELQAQLESELGFALPTTFLWQHPTLQDAAFHLRQAWQGAPLEGALAAPPLTSGLGGAAPPLSSGQFRLWFLDRIAPGRSLYNIHFRLRMTGALDVTALQHALRALPERHAGLRATFPEVEGQPRLILQPKVSLELPWIDLSALPEAERPAALEQRAQEHARQPFDLSQGPLMRACLVKLASQEHLLLMTQHHIVTDGWSIGVLAQELARLYRAALGGPPVPPPAVVQYGDWAQWQRSLRPLLDGQRDWWARKLGGIPRLELLTDKTRPREPSFQGALHHLTLPLDLVENLKALGRQEGCTLFVVLAAAWASLLNRYTGQEDFGLGTVTAHRDKPEVREVVGFFAHTLVLRCDVSGTPTFRTMLARMRETFHEALAHSALPFEEVVDAARVPRSADNPLFQTCLLMENLPPLGMDVPGMEWQPELPVPDGAVEGTAKFDISLSLVETPRGLAGAIEYRTDLFEAATMDRLAGHFEQFLRGAASHPHQPIRDLPLLTSQERHSLLVEWNALSSLPPLIPATCIHEQIASQAALTPQATAVAFEGHTLSYEELERRANRLAWHLRSLGVSPGAPVGLCVERSLEMVVGMLGILKAGAAYLPLDPDYPRERLTFMLADSGASVLLTQRHLEGTLPGAARTVVLDTPGPFASGSDTAPPSSSQPEDLAYVIYTSGSTGRPKGVMVPHATVARFFTAMDQRLGGPRPGTWLALTSISFDISVLELLWTLARGFKVVLQGEEGVRQLPARRSPRSHARPMEFSLFYFADDSEQLGTDRYQLLLEGARFADEHGFAAVWTPERHFHAFGGLYPNPAVTGAAIAAVTKRVGIRAGSVVSPLHHPVRVAEEWALVDNLSKGRLGISFASGWHADDFIFAPHQYEKRREHMMEGIDTIRRLWRGEPQSFLNGVGQSVTVQIRPRPIQPELPFWLTAAGNPETFRAAGRLGARLLTHLLGQTMEDLERHIALYREAWREAGHPGEGHITLMLHTYVDADPRRVRARVEKPFRQYLKSSLDLMRGLGRSLGVDIQSATPEEMDRLVGHAFERYFETSGLFGTPRELREKVARLRSVGVDEIGALIDFGIATEQVLESLPYLDELRRLSERDEHLGERPTVAEQIHRHGITHLQCTPSYARTLLADEASRSAIGTLEKLLVGGEALPSLLAESLNEAVSSGEVLNMYGPTETTIWSSTHPARQAHAGPVVPIGTPIAHTQLYVLDPQDHPVPAGVAGELYIGGEGVVRGYLARPDLTAERFVPDPFSPVPGARLYRTGDRARWLANGRAEFLGRVDYQLKIRGFRIEAGEIEAVLDEHPSVSQAVVLVREDNPGDQRLIAYVVPRPGLVPAADALREHLRQRLPEYMVPSTFVDLQALPLTPNGKVDRKALPAPSAARGTRTEFVAPQGQLEQQIAKIWQDVLRIEQVGVQDNFFDLGGHSLLMVQVHTQLRERLGLELPLLKLLEHPSVGALARYFREKNVLDQAPLEAAQDRAKRQLESMKRQRQRLKGPSRE</sequence>
<proteinExistence type="inferred from homology"/>
<dbReference type="Pfam" id="PF00668">
    <property type="entry name" value="Condensation"/>
    <property type="match status" value="1"/>
</dbReference>
<dbReference type="InterPro" id="IPR011251">
    <property type="entry name" value="Luciferase-like_dom"/>
</dbReference>
<feature type="domain" description="Carrier" evidence="7">
    <location>
        <begin position="606"/>
        <end position="683"/>
    </location>
</feature>
<dbReference type="CDD" id="cd05930">
    <property type="entry name" value="A_NRPS"/>
    <property type="match status" value="1"/>
</dbReference>
<dbReference type="InterPro" id="IPR025110">
    <property type="entry name" value="AMP-bd_C"/>
</dbReference>
<dbReference type="InterPro" id="IPR045851">
    <property type="entry name" value="AMP-bd_C_sf"/>
</dbReference>
<keyword evidence="3" id="KW-0597">Phosphoprotein</keyword>
<dbReference type="OrthoDB" id="9803968at2"/>
<dbReference type="EMBL" id="CP002271">
    <property type="protein sequence ID" value="ADO71979.1"/>
    <property type="molecule type" value="Genomic_DNA"/>
</dbReference>
<dbReference type="Pfam" id="PF00501">
    <property type="entry name" value="AMP-binding"/>
    <property type="match status" value="3"/>
</dbReference>
<dbReference type="InterPro" id="IPR024011">
    <property type="entry name" value="Biosynth_lucif-like_mOase_dom"/>
</dbReference>
<dbReference type="InterPro" id="IPR036661">
    <property type="entry name" value="Luciferase-like_sf"/>
</dbReference>
<dbReference type="Gene3D" id="3.30.300.30">
    <property type="match status" value="2"/>
</dbReference>
<dbReference type="FunFam" id="1.10.1200.10:FF:000016">
    <property type="entry name" value="Non-ribosomal peptide synthase"/>
    <property type="match status" value="1"/>
</dbReference>
<evidence type="ECO:0000313" key="8">
    <source>
        <dbReference type="EMBL" id="ADO71979.1"/>
    </source>
</evidence>
<evidence type="ECO:0000256" key="1">
    <source>
        <dbReference type="ARBA" id="ARBA00006432"/>
    </source>
</evidence>
<dbReference type="PRINTS" id="PR00154">
    <property type="entry name" value="AMPBINDING"/>
</dbReference>
<dbReference type="InterPro" id="IPR020845">
    <property type="entry name" value="AMP-binding_CS"/>
</dbReference>
<dbReference type="GO" id="GO:0031177">
    <property type="term" value="F:phosphopantetheine binding"/>
    <property type="evidence" value="ECO:0007669"/>
    <property type="project" value="InterPro"/>
</dbReference>
<dbReference type="FunFam" id="3.40.50.12780:FF:000013">
    <property type="entry name" value="Long-chain-fatty-acid--AMP ligase FadD32"/>
    <property type="match status" value="1"/>
</dbReference>
<dbReference type="GO" id="GO:0006631">
    <property type="term" value="P:fatty acid metabolic process"/>
    <property type="evidence" value="ECO:0007669"/>
    <property type="project" value="UniProtKB-KW"/>
</dbReference>
<dbReference type="Gene3D" id="3.30.559.10">
    <property type="entry name" value="Chloramphenicol acetyltransferase-like domain"/>
    <property type="match status" value="1"/>
</dbReference>
<dbReference type="PANTHER" id="PTHR45527">
    <property type="entry name" value="NONRIBOSOMAL PEPTIDE SYNTHETASE"/>
    <property type="match status" value="1"/>
</dbReference>
<dbReference type="Proteomes" id="UP000001351">
    <property type="component" value="Chromosome"/>
</dbReference>
<dbReference type="InterPro" id="IPR001242">
    <property type="entry name" value="Condensation_dom"/>
</dbReference>
<keyword evidence="5" id="KW-0443">Lipid metabolism</keyword>
<dbReference type="GO" id="GO:0071766">
    <property type="term" value="P:Actinobacterium-type cell wall biogenesis"/>
    <property type="evidence" value="ECO:0007669"/>
    <property type="project" value="UniProtKB-ARBA"/>
</dbReference>
<dbReference type="PROSITE" id="PS00455">
    <property type="entry name" value="AMP_BINDING"/>
    <property type="match status" value="2"/>
</dbReference>
<dbReference type="RefSeq" id="WP_013376110.1">
    <property type="nucleotide sequence ID" value="NC_014623.1"/>
</dbReference>
<dbReference type="Pfam" id="PF23024">
    <property type="entry name" value="AMP-dom_DIP2-like"/>
    <property type="match status" value="1"/>
</dbReference>
<dbReference type="GO" id="GO:0016705">
    <property type="term" value="F:oxidoreductase activity, acting on paired donors, with incorporation or reduction of molecular oxygen"/>
    <property type="evidence" value="ECO:0007669"/>
    <property type="project" value="InterPro"/>
</dbReference>
<dbReference type="HOGENOM" id="CLU_000022_0_9_7"/>
<organism evidence="8 9">
    <name type="scientific">Stigmatella aurantiaca (strain DW4/3-1)</name>
    <dbReference type="NCBI Taxonomy" id="378806"/>
    <lineage>
        <taxon>Bacteria</taxon>
        <taxon>Pseudomonadati</taxon>
        <taxon>Myxococcota</taxon>
        <taxon>Myxococcia</taxon>
        <taxon>Myxococcales</taxon>
        <taxon>Cystobacterineae</taxon>
        <taxon>Archangiaceae</taxon>
        <taxon>Stigmatella</taxon>
    </lineage>
</organism>
<dbReference type="CDD" id="cd19531">
    <property type="entry name" value="LCL_NRPS-like"/>
    <property type="match status" value="1"/>
</dbReference>
<dbReference type="PANTHER" id="PTHR45527:SF1">
    <property type="entry name" value="FATTY ACID SYNTHASE"/>
    <property type="match status" value="1"/>
</dbReference>
<dbReference type="InterPro" id="IPR023213">
    <property type="entry name" value="CAT-like_dom_sf"/>
</dbReference>
<evidence type="ECO:0000256" key="3">
    <source>
        <dbReference type="ARBA" id="ARBA00022553"/>
    </source>
</evidence>
<dbReference type="SUPFAM" id="SSF47336">
    <property type="entry name" value="ACP-like"/>
    <property type="match status" value="2"/>
</dbReference>
<dbReference type="Gene3D" id="3.30.559.30">
    <property type="entry name" value="Nonribosomal peptide synthetase, condensation domain"/>
    <property type="match status" value="1"/>
</dbReference>
<dbReference type="InterPro" id="IPR009081">
    <property type="entry name" value="PP-bd_ACP"/>
</dbReference>
<gene>
    <name evidence="8" type="ordered locus">STAUR_4197</name>
</gene>
<reference evidence="8 9" key="1">
    <citation type="journal article" date="2011" name="Mol. Biol. Evol.">
        <title>Comparative genomic analysis of fruiting body formation in Myxococcales.</title>
        <authorList>
            <person name="Huntley S."/>
            <person name="Hamann N."/>
            <person name="Wegener-Feldbrugge S."/>
            <person name="Treuner-Lange A."/>
            <person name="Kube M."/>
            <person name="Reinhardt R."/>
            <person name="Klages S."/>
            <person name="Muller R."/>
            <person name="Ronning C.M."/>
            <person name="Nierman W.C."/>
            <person name="Sogaard-Andersen L."/>
        </authorList>
    </citation>
    <scope>NUCLEOTIDE SEQUENCE [LARGE SCALE GENOMIC DNA]</scope>
    <source>
        <strain evidence="8 9">DW4/3-1</strain>
    </source>
</reference>
<dbReference type="Pfam" id="PF00296">
    <property type="entry name" value="Bac_luciferase"/>
    <property type="match status" value="1"/>
</dbReference>
<dbReference type="CDD" id="cd05931">
    <property type="entry name" value="FAAL"/>
    <property type="match status" value="1"/>
</dbReference>
<feature type="compositionally biased region" description="Basic residues" evidence="6">
    <location>
        <begin position="2137"/>
        <end position="2148"/>
    </location>
</feature>
<dbReference type="SUPFAM" id="SSF51679">
    <property type="entry name" value="Bacterial luciferase-like"/>
    <property type="match status" value="1"/>
</dbReference>
<dbReference type="InterPro" id="IPR020806">
    <property type="entry name" value="PKS_PP-bd"/>
</dbReference>
<dbReference type="InterPro" id="IPR040097">
    <property type="entry name" value="FAAL/FAAC"/>
</dbReference>
<dbReference type="Gene3D" id="3.40.50.12780">
    <property type="entry name" value="N-terminal domain of ligase-like"/>
    <property type="match status" value="3"/>
</dbReference>
<dbReference type="FunFam" id="3.40.50.980:FF:000001">
    <property type="entry name" value="Non-ribosomal peptide synthetase"/>
    <property type="match status" value="1"/>
</dbReference>
<dbReference type="InterPro" id="IPR042099">
    <property type="entry name" value="ANL_N_sf"/>
</dbReference>
<evidence type="ECO:0000256" key="2">
    <source>
        <dbReference type="ARBA" id="ARBA00022450"/>
    </source>
</evidence>
<dbReference type="eggNOG" id="COG2141">
    <property type="taxonomic scope" value="Bacteria"/>
</dbReference>
<evidence type="ECO:0000256" key="4">
    <source>
        <dbReference type="ARBA" id="ARBA00022832"/>
    </source>
</evidence>
<dbReference type="GO" id="GO:0008610">
    <property type="term" value="P:lipid biosynthetic process"/>
    <property type="evidence" value="ECO:0007669"/>
    <property type="project" value="InterPro"/>
</dbReference>
<dbReference type="GO" id="GO:0043041">
    <property type="term" value="P:amino acid activation for nonribosomal peptide biosynthetic process"/>
    <property type="evidence" value="ECO:0007669"/>
    <property type="project" value="TreeGrafter"/>
</dbReference>
<dbReference type="GO" id="GO:0072330">
    <property type="term" value="P:monocarboxylic acid biosynthetic process"/>
    <property type="evidence" value="ECO:0007669"/>
    <property type="project" value="UniProtKB-ARBA"/>
</dbReference>
<dbReference type="SUPFAM" id="SSF56801">
    <property type="entry name" value="Acetyl-CoA synthetase-like"/>
    <property type="match status" value="3"/>
</dbReference>
<evidence type="ECO:0000259" key="7">
    <source>
        <dbReference type="PROSITE" id="PS50075"/>
    </source>
</evidence>
<dbReference type="SUPFAM" id="SSF52777">
    <property type="entry name" value="CoA-dependent acyltransferases"/>
    <property type="match status" value="2"/>
</dbReference>
<protein>
    <submittedName>
        <fullName evidence="8">Non-ribosomal peptide synthase</fullName>
    </submittedName>
</protein>
<feature type="compositionally biased region" description="Basic and acidic residues" evidence="6">
    <location>
        <begin position="2126"/>
        <end position="2136"/>
    </location>
</feature>
<evidence type="ECO:0000256" key="5">
    <source>
        <dbReference type="ARBA" id="ARBA00023098"/>
    </source>
</evidence>
<dbReference type="Pfam" id="PF00550">
    <property type="entry name" value="PP-binding"/>
    <property type="match status" value="2"/>
</dbReference>
<dbReference type="eggNOG" id="COG1020">
    <property type="taxonomic scope" value="Bacteria"/>
</dbReference>
<dbReference type="KEGG" id="sur:STAUR_4197"/>